<dbReference type="STRING" id="3469.A0A4Y7KS69"/>
<dbReference type="PANTHER" id="PTHR47682:SF1">
    <property type="entry name" value="TETRATRICOPEPTIDE REPEAT (TPR)-CONTAINING PROTEIN"/>
    <property type="match status" value="1"/>
</dbReference>
<evidence type="ECO:0000256" key="1">
    <source>
        <dbReference type="PROSITE-ProRule" id="PRU00339"/>
    </source>
</evidence>
<evidence type="ECO:0000256" key="2">
    <source>
        <dbReference type="SAM" id="Coils"/>
    </source>
</evidence>
<keyword evidence="1" id="KW-0802">TPR repeat</keyword>
<dbReference type="EMBL" id="CM010722">
    <property type="protein sequence ID" value="RZC74998.1"/>
    <property type="molecule type" value="Genomic_DNA"/>
</dbReference>
<dbReference type="Gene3D" id="1.25.40.10">
    <property type="entry name" value="Tetratricopeptide repeat domain"/>
    <property type="match status" value="2"/>
</dbReference>
<dbReference type="AlphaFoldDB" id="A0A4Y7KS69"/>
<dbReference type="CDD" id="cd02980">
    <property type="entry name" value="TRX_Fd_family"/>
    <property type="match status" value="1"/>
</dbReference>
<feature type="repeat" description="TPR" evidence="1">
    <location>
        <begin position="219"/>
        <end position="252"/>
    </location>
</feature>
<accession>A0A4Y7KS69</accession>
<dbReference type="InterPro" id="IPR036249">
    <property type="entry name" value="Thioredoxin-like_sf"/>
</dbReference>
<dbReference type="Gramene" id="RZC74998">
    <property type="protein sequence ID" value="RZC74998"/>
    <property type="gene ID" value="C5167_050479"/>
</dbReference>
<dbReference type="Gene3D" id="3.40.30.10">
    <property type="entry name" value="Glutaredoxin"/>
    <property type="match status" value="1"/>
</dbReference>
<sequence length="275" mass="29767">MKTATVSSSCFHAYTSAFLQYPNHMKPAISNSNMKSSKFNRNVKSEIEIRVCVNKACSKQGSRETLEILSGISPPNIIIKSCGCLGKCGSGPNLVVLPEGVLVSHVGTPMKTAQVLACFSTAKENDPQNNLKSLALRKKADAELDNKNYEQALVLLSQAAEIKPFGGLHLIYKSRSSARLGMGDVSGALEDAKKALNLAPRFTQPILFAESSRYLSSLSAAYICQGDAFLEMEEFDAAEKSYSSALQTDPSIRRSKSFKARIAKLHEKLAAADLP</sequence>
<dbReference type="OMA" id="PEAYICQ"/>
<dbReference type="SUPFAM" id="SSF52833">
    <property type="entry name" value="Thioredoxin-like"/>
    <property type="match status" value="1"/>
</dbReference>
<dbReference type="SUPFAM" id="SSF48452">
    <property type="entry name" value="TPR-like"/>
    <property type="match status" value="1"/>
</dbReference>
<dbReference type="PROSITE" id="PS50005">
    <property type="entry name" value="TPR"/>
    <property type="match status" value="1"/>
</dbReference>
<evidence type="ECO:0000313" key="4">
    <source>
        <dbReference type="Proteomes" id="UP000316621"/>
    </source>
</evidence>
<dbReference type="SMART" id="SM00028">
    <property type="entry name" value="TPR"/>
    <property type="match status" value="3"/>
</dbReference>
<protein>
    <submittedName>
        <fullName evidence="3">Uncharacterized protein</fullName>
    </submittedName>
</protein>
<organism evidence="3 4">
    <name type="scientific">Papaver somniferum</name>
    <name type="common">Opium poppy</name>
    <dbReference type="NCBI Taxonomy" id="3469"/>
    <lineage>
        <taxon>Eukaryota</taxon>
        <taxon>Viridiplantae</taxon>
        <taxon>Streptophyta</taxon>
        <taxon>Embryophyta</taxon>
        <taxon>Tracheophyta</taxon>
        <taxon>Spermatophyta</taxon>
        <taxon>Magnoliopsida</taxon>
        <taxon>Ranunculales</taxon>
        <taxon>Papaveraceae</taxon>
        <taxon>Papaveroideae</taxon>
        <taxon>Papaver</taxon>
    </lineage>
</organism>
<name>A0A4Y7KS69_PAPSO</name>
<feature type="coiled-coil region" evidence="2">
    <location>
        <begin position="132"/>
        <end position="159"/>
    </location>
</feature>
<evidence type="ECO:0000313" key="3">
    <source>
        <dbReference type="EMBL" id="RZC74998.1"/>
    </source>
</evidence>
<dbReference type="Proteomes" id="UP000316621">
    <property type="component" value="Chromosome 8"/>
</dbReference>
<reference evidence="3 4" key="1">
    <citation type="journal article" date="2018" name="Science">
        <title>The opium poppy genome and morphinan production.</title>
        <authorList>
            <person name="Guo L."/>
            <person name="Winzer T."/>
            <person name="Yang X."/>
            <person name="Li Y."/>
            <person name="Ning Z."/>
            <person name="He Z."/>
            <person name="Teodor R."/>
            <person name="Lu Y."/>
            <person name="Bowser T.A."/>
            <person name="Graham I.A."/>
            <person name="Ye K."/>
        </authorList>
    </citation>
    <scope>NUCLEOTIDE SEQUENCE [LARGE SCALE GENOMIC DNA]</scope>
    <source>
        <strain evidence="4">cv. HN1</strain>
        <tissue evidence="3">Leaves</tissue>
    </source>
</reference>
<proteinExistence type="predicted"/>
<dbReference type="InterPro" id="IPR019734">
    <property type="entry name" value="TPR_rpt"/>
</dbReference>
<dbReference type="InterPro" id="IPR011990">
    <property type="entry name" value="TPR-like_helical_dom_sf"/>
</dbReference>
<gene>
    <name evidence="3" type="ORF">C5167_050479</name>
</gene>
<dbReference type="PANTHER" id="PTHR47682">
    <property type="entry name" value="TETRATRICOPEPTIDE REPEAT (TPR)-CONTAINING PROTEIN"/>
    <property type="match status" value="1"/>
</dbReference>
<keyword evidence="2" id="KW-0175">Coiled coil</keyword>
<keyword evidence="4" id="KW-1185">Reference proteome</keyword>